<keyword evidence="3 4" id="KW-0326">Glycosidase</keyword>
<dbReference type="InterPro" id="IPR023296">
    <property type="entry name" value="Glyco_hydro_beta-prop_sf"/>
</dbReference>
<organism evidence="7 8">
    <name type="scientific">Gossypium hirsutum</name>
    <name type="common">Upland cotton</name>
    <name type="synonym">Gossypium mexicanum</name>
    <dbReference type="NCBI Taxonomy" id="3635"/>
    <lineage>
        <taxon>Eukaryota</taxon>
        <taxon>Viridiplantae</taxon>
        <taxon>Streptophyta</taxon>
        <taxon>Embryophyta</taxon>
        <taxon>Tracheophyta</taxon>
        <taxon>Spermatophyta</taxon>
        <taxon>Magnoliopsida</taxon>
        <taxon>eudicotyledons</taxon>
        <taxon>Gunneridae</taxon>
        <taxon>Pentapetalae</taxon>
        <taxon>rosids</taxon>
        <taxon>malvids</taxon>
        <taxon>Malvales</taxon>
        <taxon>Malvaceae</taxon>
        <taxon>Malvoideae</taxon>
        <taxon>Gossypium</taxon>
    </lineage>
</organism>
<dbReference type="CDD" id="cd18624">
    <property type="entry name" value="GH32_Fruct1-like"/>
    <property type="match status" value="1"/>
</dbReference>
<dbReference type="InterPro" id="IPR013148">
    <property type="entry name" value="Glyco_hydro_32_N"/>
</dbReference>
<dbReference type="SMART" id="SM00640">
    <property type="entry name" value="Glyco_32"/>
    <property type="match status" value="1"/>
</dbReference>
<dbReference type="PANTHER" id="PTHR31953">
    <property type="entry name" value="BETA-FRUCTOFURANOSIDASE, INSOLUBLE ISOENZYME CWINV1-RELATED"/>
    <property type="match status" value="1"/>
</dbReference>
<feature type="domain" description="Glycosyl hydrolase family 32 C-terminal" evidence="6">
    <location>
        <begin position="418"/>
        <end position="611"/>
    </location>
</feature>
<reference evidence="7" key="1">
    <citation type="journal article" date="2020" name="Nat. Genet.">
        <title>Genomic diversifications of five Gossypium allopolyploid species and their impact on cotton improvement.</title>
        <authorList>
            <person name="Chen Z.J."/>
            <person name="Sreedasyam A."/>
            <person name="Ando A."/>
            <person name="Song Q."/>
            <person name="De Santiago L.M."/>
            <person name="Hulse-Kemp A.M."/>
            <person name="Ding M."/>
            <person name="Ye W."/>
            <person name="Kirkbride R.C."/>
            <person name="Jenkins J."/>
            <person name="Plott C."/>
            <person name="Lovell J."/>
            <person name="Lin Y.M."/>
            <person name="Vaughn R."/>
            <person name="Liu B."/>
            <person name="Simpson S."/>
            <person name="Scheffler B.E."/>
            <person name="Wen L."/>
            <person name="Saski C.A."/>
            <person name="Grover C.E."/>
            <person name="Hu G."/>
            <person name="Conover J.L."/>
            <person name="Carlson J.W."/>
            <person name="Shu S."/>
            <person name="Boston L.B."/>
            <person name="Williams M."/>
            <person name="Peterson D.G."/>
            <person name="McGee K."/>
            <person name="Jones D.C."/>
            <person name="Wendel J.F."/>
            <person name="Stelly D.M."/>
            <person name="Grimwood J."/>
            <person name="Schmutz J."/>
        </authorList>
    </citation>
    <scope>NUCLEOTIDE SEQUENCE [LARGE SCALE GENOMIC DNA]</scope>
    <source>
        <strain evidence="7">cv. TM-1</strain>
    </source>
</reference>
<evidence type="ECO:0000256" key="1">
    <source>
        <dbReference type="ARBA" id="ARBA00009902"/>
    </source>
</evidence>
<dbReference type="Pfam" id="PF00251">
    <property type="entry name" value="Glyco_hydro_32N"/>
    <property type="match status" value="1"/>
</dbReference>
<sequence length="618" mass="69373">MTAFSFRFSRYISLHFHHYPANYAFFVSPINESCQLLIHPNPTLENMANSNVAFFFFFALLIGHGIVELEASHHVYKHLLGLLSSAPANQPYRTGYHFQPPKNWINDPNGVMIYKGVYHLFYQYNPKGAVWGNIVWAHSTSNDLVNWTPHEPAIFPSQPSDINGCWSGSATILPGGKPAILYTGIDPLNRQVQNLAIPKNLSDPYLREWVKSTKNPLMQPTAQNQINSSSFRDPTTAWLGPDNKWRVVIGSKVDQLGLAILYKSKDFVNWYQSKTPLHSANTGMWECPDFYPVPIHGQSGVDTSLNGPYVKHVLKVSLDNTRHDCYTIGSYDNVKDVYKPDEGSVEGDSGLRYDYGKYYASKTFFDDFKNRRILTGWINESSSVADDIKKGWSGVHAIPRKIWLARSGKQLVQWPVTEIEKLRTNHISLANKLLKGGSVIEISGVTAAQADVEVSFEIKDFEKAEVLEPSWTNPQLLCSRKGALVKGSLGPFGLLVLASEGLKERTAVFFRIFKGHNKYMVLMCGDQSRSSLNQDNDMTTYGAFLDVDIRHHKLSLRSLIDHSIVESFGGGGKVCITSRVYPTLAINKAARLYAFNYGSQSIKISKLNAWSMKTAKIN</sequence>
<dbReference type="GO" id="GO:0005975">
    <property type="term" value="P:carbohydrate metabolic process"/>
    <property type="evidence" value="ECO:0007669"/>
    <property type="project" value="InterPro"/>
</dbReference>
<dbReference type="AlphaFoldDB" id="A0A1U8KF69"/>
<evidence type="ECO:0000256" key="2">
    <source>
        <dbReference type="ARBA" id="ARBA00022801"/>
    </source>
</evidence>
<dbReference type="Proteomes" id="UP000818029">
    <property type="component" value="Chromosome D10"/>
</dbReference>
<dbReference type="Gene3D" id="2.115.10.20">
    <property type="entry name" value="Glycosyl hydrolase domain, family 43"/>
    <property type="match status" value="1"/>
</dbReference>
<dbReference type="PaxDb" id="3635-A0A1U8KF69"/>
<proteinExistence type="inferred from homology"/>
<dbReference type="GO" id="GO:0004553">
    <property type="term" value="F:hydrolase activity, hydrolyzing O-glycosyl compounds"/>
    <property type="evidence" value="ECO:0007669"/>
    <property type="project" value="InterPro"/>
</dbReference>
<dbReference type="InterPro" id="IPR018053">
    <property type="entry name" value="Glyco_hydro_32_AS"/>
</dbReference>
<feature type="domain" description="Glycosyl hydrolase family 32 N-terminal" evidence="5">
    <location>
        <begin position="97"/>
        <end position="415"/>
    </location>
</feature>
<dbReference type="InterPro" id="IPR013320">
    <property type="entry name" value="ConA-like_dom_sf"/>
</dbReference>
<dbReference type="Pfam" id="PF08244">
    <property type="entry name" value="Glyco_hydro_32C"/>
    <property type="match status" value="1"/>
</dbReference>
<protein>
    <submittedName>
        <fullName evidence="8">Beta-fructofuranosidase, insoluble isoenzyme CWINV1</fullName>
    </submittedName>
</protein>
<dbReference type="RefSeq" id="XP_016701130.2">
    <property type="nucleotide sequence ID" value="XM_016845641.2"/>
</dbReference>
<evidence type="ECO:0000256" key="3">
    <source>
        <dbReference type="ARBA" id="ARBA00023295"/>
    </source>
</evidence>
<evidence type="ECO:0000259" key="5">
    <source>
        <dbReference type="Pfam" id="PF00251"/>
    </source>
</evidence>
<dbReference type="KEGG" id="ghi:107916376"/>
<dbReference type="PROSITE" id="PS00609">
    <property type="entry name" value="GLYCOSYL_HYDROL_F32"/>
    <property type="match status" value="1"/>
</dbReference>
<dbReference type="InterPro" id="IPR050551">
    <property type="entry name" value="Fructan_Metab_Enzymes"/>
</dbReference>
<dbReference type="STRING" id="3635.A0A1U8KF69"/>
<evidence type="ECO:0000256" key="4">
    <source>
        <dbReference type="RuleBase" id="RU362110"/>
    </source>
</evidence>
<dbReference type="GeneID" id="107916376"/>
<evidence type="ECO:0000259" key="6">
    <source>
        <dbReference type="Pfam" id="PF08244"/>
    </source>
</evidence>
<reference evidence="8" key="2">
    <citation type="submission" date="2025-08" db="UniProtKB">
        <authorList>
            <consortium name="RefSeq"/>
        </authorList>
    </citation>
    <scope>IDENTIFICATION</scope>
</reference>
<gene>
    <name evidence="8" type="primary">LOC107916376</name>
</gene>
<accession>A0A1U8KF69</accession>
<keyword evidence="7" id="KW-1185">Reference proteome</keyword>
<evidence type="ECO:0000313" key="8">
    <source>
        <dbReference type="RefSeq" id="XP_016701130.2"/>
    </source>
</evidence>
<dbReference type="SUPFAM" id="SSF49899">
    <property type="entry name" value="Concanavalin A-like lectins/glucanases"/>
    <property type="match status" value="1"/>
</dbReference>
<comment type="similarity">
    <text evidence="1 4">Belongs to the glycosyl hydrolase 32 family.</text>
</comment>
<dbReference type="InterPro" id="IPR013189">
    <property type="entry name" value="Glyco_hydro_32_C"/>
</dbReference>
<dbReference type="SUPFAM" id="SSF75005">
    <property type="entry name" value="Arabinanase/levansucrase/invertase"/>
    <property type="match status" value="1"/>
</dbReference>
<dbReference type="InterPro" id="IPR001362">
    <property type="entry name" value="Glyco_hydro_32"/>
</dbReference>
<name>A0A1U8KF69_GOSHI</name>
<keyword evidence="2 4" id="KW-0378">Hydrolase</keyword>
<evidence type="ECO:0000313" key="7">
    <source>
        <dbReference type="Proteomes" id="UP000818029"/>
    </source>
</evidence>
<dbReference type="Gene3D" id="2.60.120.560">
    <property type="entry name" value="Exo-inulinase, domain 1"/>
    <property type="match status" value="1"/>
</dbReference>